<keyword evidence="2" id="KW-1185">Reference proteome</keyword>
<accession>A0A2G5B5D2</accession>
<dbReference type="InterPro" id="IPR039495">
    <property type="entry name" value="TAF1A"/>
</dbReference>
<dbReference type="EMBL" id="KZ303520">
    <property type="protein sequence ID" value="PIA14253.1"/>
    <property type="molecule type" value="Genomic_DNA"/>
</dbReference>
<organism evidence="1 2">
    <name type="scientific">Coemansia reversa (strain ATCC 12441 / NRRL 1564)</name>
    <dbReference type="NCBI Taxonomy" id="763665"/>
    <lineage>
        <taxon>Eukaryota</taxon>
        <taxon>Fungi</taxon>
        <taxon>Fungi incertae sedis</taxon>
        <taxon>Zoopagomycota</taxon>
        <taxon>Kickxellomycotina</taxon>
        <taxon>Kickxellomycetes</taxon>
        <taxon>Kickxellales</taxon>
        <taxon>Kickxellaceae</taxon>
        <taxon>Coemansia</taxon>
    </lineage>
</organism>
<reference evidence="1 2" key="1">
    <citation type="journal article" date="2015" name="Genome Biol. Evol.">
        <title>Phylogenomic analyses indicate that early fungi evolved digesting cell walls of algal ancestors of land plants.</title>
        <authorList>
            <person name="Chang Y."/>
            <person name="Wang S."/>
            <person name="Sekimoto S."/>
            <person name="Aerts A.L."/>
            <person name="Choi C."/>
            <person name="Clum A."/>
            <person name="LaButti K.M."/>
            <person name="Lindquist E.A."/>
            <person name="Yee Ngan C."/>
            <person name="Ohm R.A."/>
            <person name="Salamov A.A."/>
            <person name="Grigoriev I.V."/>
            <person name="Spatafora J.W."/>
            <person name="Berbee M.L."/>
        </authorList>
    </citation>
    <scope>NUCLEOTIDE SEQUENCE [LARGE SCALE GENOMIC DNA]</scope>
    <source>
        <strain evidence="1 2">NRRL 1564</strain>
    </source>
</reference>
<proteinExistence type="predicted"/>
<dbReference type="GO" id="GO:0000120">
    <property type="term" value="C:RNA polymerase I transcription regulator complex"/>
    <property type="evidence" value="ECO:0007669"/>
    <property type="project" value="InterPro"/>
</dbReference>
<protein>
    <submittedName>
        <fullName evidence="1">Uncharacterized protein</fullName>
    </submittedName>
</protein>
<name>A0A2G5B5D2_COERN</name>
<evidence type="ECO:0000313" key="2">
    <source>
        <dbReference type="Proteomes" id="UP000242474"/>
    </source>
</evidence>
<sequence>MKRVRNRKITQEKSRRAVRHRRDLYEKVLNDMDTFIRQREYGRASELLLSTISNGIMTVNEIWRPLIALIQQQGRTADVGIFLDMIVSETKSRPPFIAEMERIFHSLLCGSEDAYTIAFTFVNDEGGKLAIAQGFLGIIITCLREVELYQVYGEKRNMAEHVFEHSEFANFVLTKQEEWQTTRYNLNNAEYHLRQARILDEEDDFFVAFHAQVLIALDRMEEAIEILEACYKRNKSIHVLRMLMSIDRKKADDQANRMLEYLELDPYAAEQEFCNTIEGVFESKKPAEYLERVLEIIVDRIERGDQEEHHKWRLLAIAVSYLRENGEQDIIEAVMGLRMEWWSTTYFRVHNFQRAPISERIVYMAVCAQQLLDLEHGHPVYGILSGDLSDNLAQFVNENIRII</sequence>
<dbReference type="AlphaFoldDB" id="A0A2G5B5D2"/>
<dbReference type="OrthoDB" id="5579493at2759"/>
<dbReference type="Pfam" id="PF14929">
    <property type="entry name" value="TAF1_subA"/>
    <property type="match status" value="1"/>
</dbReference>
<dbReference type="GO" id="GO:0006360">
    <property type="term" value="P:transcription by RNA polymerase I"/>
    <property type="evidence" value="ECO:0007669"/>
    <property type="project" value="InterPro"/>
</dbReference>
<dbReference type="Proteomes" id="UP000242474">
    <property type="component" value="Unassembled WGS sequence"/>
</dbReference>
<evidence type="ECO:0000313" key="1">
    <source>
        <dbReference type="EMBL" id="PIA14253.1"/>
    </source>
</evidence>
<gene>
    <name evidence="1" type="ORF">COEREDRAFT_103679</name>
</gene>